<dbReference type="HOGENOM" id="CLU_088319_0_0_1"/>
<feature type="transmembrane region" description="Helical" evidence="8">
    <location>
        <begin position="148"/>
        <end position="167"/>
    </location>
</feature>
<evidence type="ECO:0000256" key="8">
    <source>
        <dbReference type="SAM" id="Phobius"/>
    </source>
</evidence>
<dbReference type="GO" id="GO:0006120">
    <property type="term" value="P:mitochondrial electron transport, NADH to ubiquinone"/>
    <property type="evidence" value="ECO:0007669"/>
    <property type="project" value="InterPro"/>
</dbReference>
<gene>
    <name evidence="9" type="ORF">DRE_02885</name>
</gene>
<evidence type="ECO:0000256" key="4">
    <source>
        <dbReference type="ARBA" id="ARBA00022989"/>
    </source>
</evidence>
<proteinExistence type="predicted"/>
<feature type="transmembrane region" description="Helical" evidence="8">
    <location>
        <begin position="173"/>
        <end position="190"/>
    </location>
</feature>
<feature type="transmembrane region" description="Helical" evidence="8">
    <location>
        <begin position="113"/>
        <end position="136"/>
    </location>
</feature>
<name>W7I6W6_9PEZI</name>
<evidence type="ECO:0000256" key="3">
    <source>
        <dbReference type="ARBA" id="ARBA00022792"/>
    </source>
</evidence>
<protein>
    <recommendedName>
        <fullName evidence="11">NADH-ubiquinone oxidoreductase 21.3 kDa subunit</fullName>
    </recommendedName>
</protein>
<feature type="compositionally biased region" description="Basic and acidic residues" evidence="7">
    <location>
        <begin position="1"/>
        <end position="11"/>
    </location>
</feature>
<dbReference type="OrthoDB" id="1913277at2759"/>
<keyword evidence="4 8" id="KW-1133">Transmembrane helix</keyword>
<evidence type="ECO:0000256" key="6">
    <source>
        <dbReference type="ARBA" id="ARBA00023136"/>
    </source>
</evidence>
<dbReference type="Proteomes" id="UP000024837">
    <property type="component" value="Unassembled WGS sequence"/>
</dbReference>
<keyword evidence="6 8" id="KW-0472">Membrane</keyword>
<dbReference type="GO" id="GO:0045271">
    <property type="term" value="C:respiratory chain complex I"/>
    <property type="evidence" value="ECO:0007669"/>
    <property type="project" value="InterPro"/>
</dbReference>
<dbReference type="PANTHER" id="PTHR21382">
    <property type="entry name" value="NADH-UBIQUINONE OXIDOREDUCTASE SUBUNIT"/>
    <property type="match status" value="1"/>
</dbReference>
<evidence type="ECO:0000256" key="5">
    <source>
        <dbReference type="ARBA" id="ARBA00023128"/>
    </source>
</evidence>
<dbReference type="EMBL" id="KI966407">
    <property type="protein sequence ID" value="EWC48003.1"/>
    <property type="molecule type" value="Genomic_DNA"/>
</dbReference>
<keyword evidence="2 8" id="KW-0812">Transmembrane</keyword>
<keyword evidence="3" id="KW-0999">Mitochondrion inner membrane</keyword>
<dbReference type="InterPro" id="IPR039205">
    <property type="entry name" value="NDUFA11"/>
</dbReference>
<comment type="subcellular location">
    <subcellularLocation>
        <location evidence="1">Mitochondrion inner membrane</location>
        <topology evidence="1">Multi-pass membrane protein</topology>
    </subcellularLocation>
</comment>
<evidence type="ECO:0000256" key="2">
    <source>
        <dbReference type="ARBA" id="ARBA00022692"/>
    </source>
</evidence>
<keyword evidence="10" id="KW-1185">Reference proteome</keyword>
<evidence type="ECO:0008006" key="11">
    <source>
        <dbReference type="Google" id="ProtNLM"/>
    </source>
</evidence>
<feature type="region of interest" description="Disordered" evidence="7">
    <location>
        <begin position="1"/>
        <end position="44"/>
    </location>
</feature>
<dbReference type="AlphaFoldDB" id="W7I6W6"/>
<organism evidence="9 10">
    <name type="scientific">Drechslerella stenobrocha 248</name>
    <dbReference type="NCBI Taxonomy" id="1043628"/>
    <lineage>
        <taxon>Eukaryota</taxon>
        <taxon>Fungi</taxon>
        <taxon>Dikarya</taxon>
        <taxon>Ascomycota</taxon>
        <taxon>Pezizomycotina</taxon>
        <taxon>Orbiliomycetes</taxon>
        <taxon>Orbiliales</taxon>
        <taxon>Orbiliaceae</taxon>
        <taxon>Drechslerella</taxon>
    </lineage>
</organism>
<evidence type="ECO:0000256" key="7">
    <source>
        <dbReference type="SAM" id="MobiDB-lite"/>
    </source>
</evidence>
<evidence type="ECO:0000313" key="10">
    <source>
        <dbReference type="Proteomes" id="UP000024837"/>
    </source>
</evidence>
<dbReference type="PANTHER" id="PTHR21382:SF1">
    <property type="entry name" value="NADH DEHYDROGENASE [UBIQUINONE] 1 ALPHA SUBCOMPLEX SUBUNIT 11"/>
    <property type="match status" value="1"/>
</dbReference>
<accession>W7I6W6</accession>
<sequence>MADDARPRGSAERSTPTSPIDRPTDRRGPRCPPPRLTTDPIVRPGRHLPPFLHHIRTPPLRQHARPRLRRWRGRYHPKDALASTIKAISVTGTAGLVVSGAQNALARENRGLLGLFTKTGGTVAMFVLMGGTYAFLKDASANLREKSDPWNAALGGFFAGALVGIPSGRMPRVVGFGTGLAITLSIFEYTGNSLRGAQWREPEVDEFERKEKIRLLRHIPFEDTIAEIGEGRGVWGPGFKERRAELLKQKYGVDVPVVPEKPYAT</sequence>
<reference evidence="9 10" key="1">
    <citation type="submission" date="2013-05" db="EMBL/GenBank/DDBJ databases">
        <title>Drechslerella stenobrocha genome reveals carnivorous origination and mechanical trapping mechanism of predatory fungi.</title>
        <authorList>
            <person name="Liu X."/>
            <person name="Zhang W."/>
            <person name="Liu K."/>
        </authorList>
    </citation>
    <scope>NUCLEOTIDE SEQUENCE [LARGE SCALE GENOMIC DNA]</scope>
    <source>
        <strain evidence="9 10">248</strain>
    </source>
</reference>
<evidence type="ECO:0000313" key="9">
    <source>
        <dbReference type="EMBL" id="EWC48003.1"/>
    </source>
</evidence>
<evidence type="ECO:0000256" key="1">
    <source>
        <dbReference type="ARBA" id="ARBA00004448"/>
    </source>
</evidence>
<keyword evidence="5" id="KW-0496">Mitochondrion</keyword>
<dbReference type="GO" id="GO:0005743">
    <property type="term" value="C:mitochondrial inner membrane"/>
    <property type="evidence" value="ECO:0007669"/>
    <property type="project" value="UniProtKB-SubCell"/>
</dbReference>